<dbReference type="Gene3D" id="3.40.50.720">
    <property type="entry name" value="NAD(P)-binding Rossmann-like Domain"/>
    <property type="match status" value="1"/>
</dbReference>
<gene>
    <name evidence="4" type="ORF">FPRO_03851</name>
</gene>
<dbReference type="GeneID" id="42048736"/>
<dbReference type="EMBL" id="FJOF01000002">
    <property type="protein sequence ID" value="CZR35889.1"/>
    <property type="molecule type" value="Genomic_DNA"/>
</dbReference>
<keyword evidence="3" id="KW-0560">Oxidoreductase</keyword>
<proteinExistence type="inferred from homology"/>
<keyword evidence="5" id="KW-1185">Reference proteome</keyword>
<reference evidence="5" key="1">
    <citation type="journal article" date="2016" name="Genome Biol. Evol.">
        <title>Comparative 'omics' of the Fusarium fujikuroi species complex highlights differences in genetic potential and metabolite synthesis.</title>
        <authorList>
            <person name="Niehaus E.-M."/>
            <person name="Muensterkoetter M."/>
            <person name="Proctor R.H."/>
            <person name="Brown D.W."/>
            <person name="Sharon A."/>
            <person name="Idan Y."/>
            <person name="Oren-Young L."/>
            <person name="Sieber C.M."/>
            <person name="Novak O."/>
            <person name="Pencik A."/>
            <person name="Tarkowska D."/>
            <person name="Hromadova K."/>
            <person name="Freeman S."/>
            <person name="Maymon M."/>
            <person name="Elazar M."/>
            <person name="Youssef S.A."/>
            <person name="El-Shabrawy E.S.M."/>
            <person name="Shalaby A.B.A."/>
            <person name="Houterman P."/>
            <person name="Brock N.L."/>
            <person name="Burkhardt I."/>
            <person name="Tsavkelova E.A."/>
            <person name="Dickschat J.S."/>
            <person name="Galuszka P."/>
            <person name="Gueldener U."/>
            <person name="Tudzynski B."/>
        </authorList>
    </citation>
    <scope>NUCLEOTIDE SEQUENCE [LARGE SCALE GENOMIC DNA]</scope>
    <source>
        <strain evidence="5">ET1</strain>
    </source>
</reference>
<keyword evidence="2" id="KW-0521">NADP</keyword>
<evidence type="ECO:0000256" key="1">
    <source>
        <dbReference type="ARBA" id="ARBA00006484"/>
    </source>
</evidence>
<evidence type="ECO:0000313" key="5">
    <source>
        <dbReference type="Proteomes" id="UP000183971"/>
    </source>
</evidence>
<comment type="caution">
    <text evidence="4">The sequence shown here is derived from an EMBL/GenBank/DDBJ whole genome shotgun (WGS) entry which is preliminary data.</text>
</comment>
<dbReference type="RefSeq" id="XP_031076482.1">
    <property type="nucleotide sequence ID" value="XM_031225891.1"/>
</dbReference>
<name>A0A1L7V4V6_FUSPR</name>
<evidence type="ECO:0000313" key="4">
    <source>
        <dbReference type="EMBL" id="CZR35889.1"/>
    </source>
</evidence>
<evidence type="ECO:0000256" key="2">
    <source>
        <dbReference type="ARBA" id="ARBA00022857"/>
    </source>
</evidence>
<evidence type="ECO:0000256" key="3">
    <source>
        <dbReference type="ARBA" id="ARBA00023002"/>
    </source>
</evidence>
<dbReference type="PANTHER" id="PTHR24320">
    <property type="entry name" value="RETINOL DEHYDROGENASE"/>
    <property type="match status" value="1"/>
</dbReference>
<dbReference type="VEuPathDB" id="FungiDB:FPRO_03851"/>
<sequence>MADLLREIKAKWSPEPLPPRGTFDCQTVLVTGGTGGLGLATAKHFATLGAAKVIITYRNKPRAETARQQIETAARAAGRQQVVVETMELDLTRYSSCTSFFDELVRRTNSIDIVILNAGTFIPEFIMSPEGWEQTIQANTLCTSLLAILLIKWMKAGRQNRQSPASIVFVSSGRHLTPDISEWPEWEERDGGILLHFKDASHWPSTGAPDTMYATSKLLLMYAFEEICKLAVDGKGEPQVIVKSVCPGICNTDLSRSLKKRSLVAKMAIPIIMSIVGKSPELGARYILAAALAGPEKHGKFIRFYLTDEEFRMQSIPVITSPAGRRAQAMVWKEVSAELVTKVPGLQITASQ</sequence>
<dbReference type="PRINTS" id="PR00081">
    <property type="entry name" value="GDHRDH"/>
</dbReference>
<accession>A0A1L7V4V6</accession>
<organism evidence="4 5">
    <name type="scientific">Fusarium proliferatum (strain ET1)</name>
    <name type="common">Orchid endophyte fungus</name>
    <dbReference type="NCBI Taxonomy" id="1227346"/>
    <lineage>
        <taxon>Eukaryota</taxon>
        <taxon>Fungi</taxon>
        <taxon>Dikarya</taxon>
        <taxon>Ascomycota</taxon>
        <taxon>Pezizomycotina</taxon>
        <taxon>Sordariomycetes</taxon>
        <taxon>Hypocreomycetidae</taxon>
        <taxon>Hypocreales</taxon>
        <taxon>Nectriaceae</taxon>
        <taxon>Fusarium</taxon>
        <taxon>Fusarium fujikuroi species complex</taxon>
    </lineage>
</organism>
<dbReference type="AlphaFoldDB" id="A0A1L7V4V6"/>
<comment type="similarity">
    <text evidence="1">Belongs to the short-chain dehydrogenases/reductases (SDR) family.</text>
</comment>
<dbReference type="Pfam" id="PF00106">
    <property type="entry name" value="adh_short"/>
    <property type="match status" value="1"/>
</dbReference>
<dbReference type="SUPFAM" id="SSF51735">
    <property type="entry name" value="NAD(P)-binding Rossmann-fold domains"/>
    <property type="match status" value="1"/>
</dbReference>
<protein>
    <submittedName>
        <fullName evidence="4">Uncharacterized protein</fullName>
    </submittedName>
</protein>
<dbReference type="InterPro" id="IPR036291">
    <property type="entry name" value="NAD(P)-bd_dom_sf"/>
</dbReference>
<dbReference type="PANTHER" id="PTHR24320:SF252">
    <property type="entry name" value="DEHYDROGENASE_REDUCTASE FAMILY PROTEIN, PUTATIVE (AFU_ORTHOLOGUE AFUA_3G08550)-RELATED"/>
    <property type="match status" value="1"/>
</dbReference>
<dbReference type="GO" id="GO:0016491">
    <property type="term" value="F:oxidoreductase activity"/>
    <property type="evidence" value="ECO:0007669"/>
    <property type="project" value="UniProtKB-KW"/>
</dbReference>
<dbReference type="InterPro" id="IPR002347">
    <property type="entry name" value="SDR_fam"/>
</dbReference>
<dbReference type="Proteomes" id="UP000183971">
    <property type="component" value="Unassembled WGS sequence"/>
</dbReference>